<dbReference type="EMBL" id="CP076365">
    <property type="protein sequence ID" value="QWK92998.1"/>
    <property type="molecule type" value="Genomic_DNA"/>
</dbReference>
<dbReference type="Proteomes" id="UP000679352">
    <property type="component" value="Plasmid p4"/>
</dbReference>
<dbReference type="AlphaFoldDB" id="A0A975PCA8"/>
<dbReference type="KEGG" id="gfu:KM031_21470"/>
<proteinExistence type="predicted"/>
<keyword evidence="1" id="KW-0614">Plasmid</keyword>
<organism evidence="1 2">
    <name type="scientific">Gemmobacter fulvus</name>
    <dbReference type="NCBI Taxonomy" id="2840474"/>
    <lineage>
        <taxon>Bacteria</taxon>
        <taxon>Pseudomonadati</taxon>
        <taxon>Pseudomonadota</taxon>
        <taxon>Alphaproteobacteria</taxon>
        <taxon>Rhodobacterales</taxon>
        <taxon>Paracoccaceae</taxon>
        <taxon>Gemmobacter</taxon>
    </lineage>
</organism>
<sequence length="96" mass="10521">MYVLRQSCLGMFTALLQARESYRQILTSGIQRDDRALAFDDAYNSLLAQGLSMSRLGGPEAVSFAAQALGTEVPGGDPAHFLRLWRGLLTDHGQIH</sequence>
<evidence type="ECO:0000313" key="2">
    <source>
        <dbReference type="Proteomes" id="UP000679352"/>
    </source>
</evidence>
<protein>
    <submittedName>
        <fullName evidence="1">Uncharacterized protein</fullName>
    </submittedName>
</protein>
<dbReference type="RefSeq" id="WP_260692234.1">
    <property type="nucleotide sequence ID" value="NZ_CP076365.1"/>
</dbReference>
<keyword evidence="2" id="KW-1185">Reference proteome</keyword>
<gene>
    <name evidence="1" type="ORF">KM031_21470</name>
</gene>
<reference evidence="1" key="1">
    <citation type="submission" date="2021-06" db="EMBL/GenBank/DDBJ databases">
        <authorList>
            <person name="Lee C.-S."/>
            <person name="Jin L."/>
        </authorList>
    </citation>
    <scope>NUCLEOTIDE SEQUENCE</scope>
    <source>
        <strain evidence="1">Con5</strain>
        <plasmid evidence="1">p4</plasmid>
    </source>
</reference>
<name>A0A975PCA8_9RHOB</name>
<accession>A0A975PCA8</accession>
<geneLocation type="plasmid" evidence="1 2">
    <name>p4</name>
</geneLocation>
<evidence type="ECO:0000313" key="1">
    <source>
        <dbReference type="EMBL" id="QWK92998.1"/>
    </source>
</evidence>